<dbReference type="OrthoDB" id="9780824at2"/>
<dbReference type="RefSeq" id="WP_057904656.1">
    <property type="nucleotide sequence ID" value="NZ_AZDA01000065.1"/>
</dbReference>
<gene>
    <name evidence="6" type="ORF">FC07_GL003050</name>
</gene>
<keyword evidence="2 4" id="KW-0238">DNA-binding</keyword>
<dbReference type="PANTHER" id="PTHR30055">
    <property type="entry name" value="HTH-TYPE TRANSCRIPTIONAL REGULATOR RUTR"/>
    <property type="match status" value="1"/>
</dbReference>
<dbReference type="InterPro" id="IPR050109">
    <property type="entry name" value="HTH-type_TetR-like_transc_reg"/>
</dbReference>
<dbReference type="PATRIC" id="fig|1423726.3.peg.3164"/>
<dbReference type="Gene3D" id="1.10.357.10">
    <property type="entry name" value="Tetracycline Repressor, domain 2"/>
    <property type="match status" value="1"/>
</dbReference>
<evidence type="ECO:0000313" key="7">
    <source>
        <dbReference type="Proteomes" id="UP000051461"/>
    </source>
</evidence>
<evidence type="ECO:0000256" key="1">
    <source>
        <dbReference type="ARBA" id="ARBA00023015"/>
    </source>
</evidence>
<dbReference type="PANTHER" id="PTHR30055:SF238">
    <property type="entry name" value="MYCOFACTOCIN BIOSYNTHESIS TRANSCRIPTIONAL REGULATOR MFTR-RELATED"/>
    <property type="match status" value="1"/>
</dbReference>
<protein>
    <submittedName>
        <fullName evidence="6">TetR family transcriptional regulator</fullName>
    </submittedName>
</protein>
<dbReference type="PRINTS" id="PR00455">
    <property type="entry name" value="HTHTETR"/>
</dbReference>
<dbReference type="Pfam" id="PF00440">
    <property type="entry name" value="TetR_N"/>
    <property type="match status" value="1"/>
</dbReference>
<name>A0A0R1GY29_9LACO</name>
<dbReference type="GO" id="GO:0000976">
    <property type="term" value="F:transcription cis-regulatory region binding"/>
    <property type="evidence" value="ECO:0007669"/>
    <property type="project" value="TreeGrafter"/>
</dbReference>
<dbReference type="STRING" id="1423726.FC07_GL003050"/>
<feature type="DNA-binding region" description="H-T-H motif" evidence="4">
    <location>
        <begin position="32"/>
        <end position="51"/>
    </location>
</feature>
<keyword evidence="7" id="KW-1185">Reference proteome</keyword>
<dbReference type="InterPro" id="IPR001647">
    <property type="entry name" value="HTH_TetR"/>
</dbReference>
<reference evidence="6 7" key="1">
    <citation type="journal article" date="2015" name="Genome Announc.">
        <title>Expanding the biotechnology potential of lactobacilli through comparative genomics of 213 strains and associated genera.</title>
        <authorList>
            <person name="Sun Z."/>
            <person name="Harris H.M."/>
            <person name="McCann A."/>
            <person name="Guo C."/>
            <person name="Argimon S."/>
            <person name="Zhang W."/>
            <person name="Yang X."/>
            <person name="Jeffery I.B."/>
            <person name="Cooney J.C."/>
            <person name="Kagawa T.F."/>
            <person name="Liu W."/>
            <person name="Song Y."/>
            <person name="Salvetti E."/>
            <person name="Wrobel A."/>
            <person name="Rasinkangas P."/>
            <person name="Parkhill J."/>
            <person name="Rea M.C."/>
            <person name="O'Sullivan O."/>
            <person name="Ritari J."/>
            <person name="Douillard F.P."/>
            <person name="Paul Ross R."/>
            <person name="Yang R."/>
            <person name="Briner A.E."/>
            <person name="Felis G.E."/>
            <person name="de Vos W.M."/>
            <person name="Barrangou R."/>
            <person name="Klaenhammer T.R."/>
            <person name="Caufield P.W."/>
            <person name="Cui Y."/>
            <person name="Zhang H."/>
            <person name="O'Toole P.W."/>
        </authorList>
    </citation>
    <scope>NUCLEOTIDE SEQUENCE [LARGE SCALE GENOMIC DNA]</scope>
    <source>
        <strain evidence="6 7">DSM 20003</strain>
    </source>
</reference>
<evidence type="ECO:0000313" key="6">
    <source>
        <dbReference type="EMBL" id="KRK36369.1"/>
    </source>
</evidence>
<dbReference type="InterPro" id="IPR009057">
    <property type="entry name" value="Homeodomain-like_sf"/>
</dbReference>
<dbReference type="PROSITE" id="PS50977">
    <property type="entry name" value="HTH_TETR_2"/>
    <property type="match status" value="1"/>
</dbReference>
<keyword evidence="3" id="KW-0804">Transcription</keyword>
<dbReference type="SUPFAM" id="SSF46689">
    <property type="entry name" value="Homeodomain-like"/>
    <property type="match status" value="1"/>
</dbReference>
<proteinExistence type="predicted"/>
<evidence type="ECO:0000256" key="4">
    <source>
        <dbReference type="PROSITE-ProRule" id="PRU00335"/>
    </source>
</evidence>
<dbReference type="EMBL" id="AZDA01000065">
    <property type="protein sequence ID" value="KRK36369.1"/>
    <property type="molecule type" value="Genomic_DNA"/>
</dbReference>
<keyword evidence="1" id="KW-0805">Transcription regulation</keyword>
<evidence type="ECO:0000256" key="3">
    <source>
        <dbReference type="ARBA" id="ARBA00023163"/>
    </source>
</evidence>
<sequence length="200" mass="22754">MGLRERKKAVKRQEIIAAGLKFFEARGFENVTVAQIAQEVNIAPKTLFTYFQSKDDIVFHDENSLLIAIKHLLQQQTSIGNVWPNYHTFVIELATNAETKEHFADVQHLLSMVAANETLEIRLLKMWAKYEQDITTCIVAQHLSDHNLATVLASEMVLPLRLLLIPNNHLTPATWASEARHLLNTMTRTQQLLTDELSLA</sequence>
<dbReference type="GO" id="GO:0003700">
    <property type="term" value="F:DNA-binding transcription factor activity"/>
    <property type="evidence" value="ECO:0007669"/>
    <property type="project" value="TreeGrafter"/>
</dbReference>
<organism evidence="6 7">
    <name type="scientific">Loigolactobacillus bifermentans DSM 20003</name>
    <dbReference type="NCBI Taxonomy" id="1423726"/>
    <lineage>
        <taxon>Bacteria</taxon>
        <taxon>Bacillati</taxon>
        <taxon>Bacillota</taxon>
        <taxon>Bacilli</taxon>
        <taxon>Lactobacillales</taxon>
        <taxon>Lactobacillaceae</taxon>
        <taxon>Loigolactobacillus</taxon>
    </lineage>
</organism>
<comment type="caution">
    <text evidence="6">The sequence shown here is derived from an EMBL/GenBank/DDBJ whole genome shotgun (WGS) entry which is preliminary data.</text>
</comment>
<dbReference type="Proteomes" id="UP000051461">
    <property type="component" value="Unassembled WGS sequence"/>
</dbReference>
<evidence type="ECO:0000259" key="5">
    <source>
        <dbReference type="PROSITE" id="PS50977"/>
    </source>
</evidence>
<feature type="domain" description="HTH tetR-type" evidence="5">
    <location>
        <begin position="9"/>
        <end position="69"/>
    </location>
</feature>
<dbReference type="AlphaFoldDB" id="A0A0R1GY29"/>
<accession>A0A0R1GY29</accession>
<evidence type="ECO:0000256" key="2">
    <source>
        <dbReference type="ARBA" id="ARBA00023125"/>
    </source>
</evidence>